<proteinExistence type="predicted"/>
<dbReference type="AlphaFoldDB" id="A0A914QMR1"/>
<evidence type="ECO:0000256" key="1">
    <source>
        <dbReference type="SAM" id="Phobius"/>
    </source>
</evidence>
<dbReference type="Proteomes" id="UP000887578">
    <property type="component" value="Unplaced"/>
</dbReference>
<keyword evidence="2" id="KW-1185">Reference proteome</keyword>
<accession>A0A914QMR1</accession>
<evidence type="ECO:0000313" key="2">
    <source>
        <dbReference type="Proteomes" id="UP000887578"/>
    </source>
</evidence>
<evidence type="ECO:0000313" key="3">
    <source>
        <dbReference type="WBParaSite" id="PDA_v2.g4915.t1"/>
    </source>
</evidence>
<name>A0A914QMR1_9BILA</name>
<keyword evidence="1" id="KW-1133">Transmembrane helix</keyword>
<sequence length="202" mass="23286">MQIISINELMHIGALIKNCKFSSVTIKNDNGSDASLAEIIQCFPLLEKFKFTGESVSSHITATTVKELIKISHFSNIKKFTLYHILEEFDIEEFYESFLKKNKTMDIELLFDENNSDAYNQKVETVMNKILLESKTNDIWPPIIFYGTIINELTLNLYSAHKRASKYLKEFCLLWIFCFSAPCLGGIFGDIKNWYSNTFSSL</sequence>
<organism evidence="2 3">
    <name type="scientific">Panagrolaimus davidi</name>
    <dbReference type="NCBI Taxonomy" id="227884"/>
    <lineage>
        <taxon>Eukaryota</taxon>
        <taxon>Metazoa</taxon>
        <taxon>Ecdysozoa</taxon>
        <taxon>Nematoda</taxon>
        <taxon>Chromadorea</taxon>
        <taxon>Rhabditida</taxon>
        <taxon>Tylenchina</taxon>
        <taxon>Panagrolaimomorpha</taxon>
        <taxon>Panagrolaimoidea</taxon>
        <taxon>Panagrolaimidae</taxon>
        <taxon>Panagrolaimus</taxon>
    </lineage>
</organism>
<keyword evidence="1" id="KW-0812">Transmembrane</keyword>
<keyword evidence="1" id="KW-0472">Membrane</keyword>
<dbReference type="WBParaSite" id="PDA_v2.g4915.t1">
    <property type="protein sequence ID" value="PDA_v2.g4915.t1"/>
    <property type="gene ID" value="PDA_v2.g4915"/>
</dbReference>
<feature type="transmembrane region" description="Helical" evidence="1">
    <location>
        <begin position="171"/>
        <end position="189"/>
    </location>
</feature>
<reference evidence="3" key="1">
    <citation type="submission" date="2022-11" db="UniProtKB">
        <authorList>
            <consortium name="WormBaseParasite"/>
        </authorList>
    </citation>
    <scope>IDENTIFICATION</scope>
</reference>
<protein>
    <submittedName>
        <fullName evidence="3">Uncharacterized protein</fullName>
    </submittedName>
</protein>